<name>A0AAV2QB44_MEGNR</name>
<dbReference type="GO" id="GO:0007032">
    <property type="term" value="P:endosome organization"/>
    <property type="evidence" value="ECO:0007669"/>
    <property type="project" value="TreeGrafter"/>
</dbReference>
<dbReference type="SUPFAM" id="SSF46934">
    <property type="entry name" value="UBA-like"/>
    <property type="match status" value="1"/>
</dbReference>
<evidence type="ECO:0000256" key="3">
    <source>
        <dbReference type="ARBA" id="ARBA00022833"/>
    </source>
</evidence>
<dbReference type="SMART" id="SM00291">
    <property type="entry name" value="ZnF_ZZ"/>
    <property type="match status" value="2"/>
</dbReference>
<organism evidence="7 8">
    <name type="scientific">Meganyctiphanes norvegica</name>
    <name type="common">Northern krill</name>
    <name type="synonym">Thysanopoda norvegica</name>
    <dbReference type="NCBI Taxonomy" id="48144"/>
    <lineage>
        <taxon>Eukaryota</taxon>
        <taxon>Metazoa</taxon>
        <taxon>Ecdysozoa</taxon>
        <taxon>Arthropoda</taxon>
        <taxon>Crustacea</taxon>
        <taxon>Multicrustacea</taxon>
        <taxon>Malacostraca</taxon>
        <taxon>Eumalacostraca</taxon>
        <taxon>Eucarida</taxon>
        <taxon>Euphausiacea</taxon>
        <taxon>Euphausiidae</taxon>
        <taxon>Meganyctiphanes</taxon>
    </lineage>
</organism>
<dbReference type="Proteomes" id="UP001497623">
    <property type="component" value="Unassembled WGS sequence"/>
</dbReference>
<evidence type="ECO:0000256" key="2">
    <source>
        <dbReference type="ARBA" id="ARBA00022771"/>
    </source>
</evidence>
<gene>
    <name evidence="7" type="ORF">MNOR_LOCUS10372</name>
</gene>
<dbReference type="PANTHER" id="PTHR15090:SF0">
    <property type="entry name" value="SEQUESTOSOME-1"/>
    <property type="match status" value="1"/>
</dbReference>
<evidence type="ECO:0000256" key="1">
    <source>
        <dbReference type="ARBA" id="ARBA00022723"/>
    </source>
</evidence>
<sequence length="207" mass="23080">MRAESSTQQDATEAISSLQVIFPDVNGEVLQYWLDAADGDIEAATSLILDNQTQQPSSNLGAQAAASQVNLFKTDKKNDIILCSCCGDTVTGFIYKCLACNDLYICGKCEDTIHHFQHPVLRIPRHKTKFAAVNRIKIHCEEISSEGYDPTFVHANVYCDGCGINDVLGYLYKCLDCQDYDLCHSCEHTQKHSYHFMLRVPSTNSQS</sequence>
<evidence type="ECO:0000259" key="6">
    <source>
        <dbReference type="PROSITE" id="PS51140"/>
    </source>
</evidence>
<dbReference type="GO" id="GO:0043130">
    <property type="term" value="F:ubiquitin binding"/>
    <property type="evidence" value="ECO:0007669"/>
    <property type="project" value="InterPro"/>
</dbReference>
<keyword evidence="8" id="KW-1185">Reference proteome</keyword>
<dbReference type="GO" id="GO:0005080">
    <property type="term" value="F:protein kinase C binding"/>
    <property type="evidence" value="ECO:0007669"/>
    <property type="project" value="TreeGrafter"/>
</dbReference>
<dbReference type="InterPro" id="IPR009060">
    <property type="entry name" value="UBA-like_sf"/>
</dbReference>
<dbReference type="GO" id="GO:0000423">
    <property type="term" value="P:mitophagy"/>
    <property type="evidence" value="ECO:0007669"/>
    <property type="project" value="TreeGrafter"/>
</dbReference>
<comment type="caution">
    <text evidence="7">The sequence shown here is derived from an EMBL/GenBank/DDBJ whole genome shotgun (WGS) entry which is preliminary data.</text>
</comment>
<dbReference type="Pfam" id="PF02845">
    <property type="entry name" value="CUE"/>
    <property type="match status" value="1"/>
</dbReference>
<dbReference type="InterPro" id="IPR003892">
    <property type="entry name" value="CUE"/>
</dbReference>
<keyword evidence="1" id="KW-0479">Metal-binding</keyword>
<dbReference type="GO" id="GO:0008270">
    <property type="term" value="F:zinc ion binding"/>
    <property type="evidence" value="ECO:0007669"/>
    <property type="project" value="UniProtKB-KW"/>
</dbReference>
<keyword evidence="3" id="KW-0862">Zinc</keyword>
<dbReference type="CDD" id="cd14279">
    <property type="entry name" value="CUE"/>
    <property type="match status" value="1"/>
</dbReference>
<dbReference type="InterPro" id="IPR052260">
    <property type="entry name" value="Autophagy_Rcpt_SigReg"/>
</dbReference>
<evidence type="ECO:0000259" key="5">
    <source>
        <dbReference type="PROSITE" id="PS50135"/>
    </source>
</evidence>
<dbReference type="GO" id="GO:0044753">
    <property type="term" value="C:amphisome"/>
    <property type="evidence" value="ECO:0007669"/>
    <property type="project" value="TreeGrafter"/>
</dbReference>
<feature type="non-terminal residue" evidence="7">
    <location>
        <position position="207"/>
    </location>
</feature>
<keyword evidence="2 4" id="KW-0863">Zinc-finger</keyword>
<dbReference type="EMBL" id="CAXKWB010005209">
    <property type="protein sequence ID" value="CAL4077302.1"/>
    <property type="molecule type" value="Genomic_DNA"/>
</dbReference>
<dbReference type="InterPro" id="IPR000433">
    <property type="entry name" value="Znf_ZZ"/>
</dbReference>
<dbReference type="PROSITE" id="PS50135">
    <property type="entry name" value="ZF_ZZ_2"/>
    <property type="match status" value="1"/>
</dbReference>
<proteinExistence type="predicted"/>
<feature type="domain" description="ZZ-type" evidence="5">
    <location>
        <begin position="154"/>
        <end position="205"/>
    </location>
</feature>
<evidence type="ECO:0008006" key="9">
    <source>
        <dbReference type="Google" id="ProtNLM"/>
    </source>
</evidence>
<dbReference type="Pfam" id="PF00569">
    <property type="entry name" value="ZZ"/>
    <property type="match status" value="1"/>
</dbReference>
<feature type="domain" description="CUE" evidence="6">
    <location>
        <begin position="10"/>
        <end position="53"/>
    </location>
</feature>
<dbReference type="InterPro" id="IPR043145">
    <property type="entry name" value="Znf_ZZ_sf"/>
</dbReference>
<reference evidence="7 8" key="1">
    <citation type="submission" date="2024-05" db="EMBL/GenBank/DDBJ databases">
        <authorList>
            <person name="Wallberg A."/>
        </authorList>
    </citation>
    <scope>NUCLEOTIDE SEQUENCE [LARGE SCALE GENOMIC DNA]</scope>
</reference>
<evidence type="ECO:0000256" key="4">
    <source>
        <dbReference type="PROSITE-ProRule" id="PRU00228"/>
    </source>
</evidence>
<dbReference type="GO" id="GO:0070530">
    <property type="term" value="F:K63-linked polyubiquitin modification-dependent protein binding"/>
    <property type="evidence" value="ECO:0007669"/>
    <property type="project" value="TreeGrafter"/>
</dbReference>
<dbReference type="SUPFAM" id="SSF57850">
    <property type="entry name" value="RING/U-box"/>
    <property type="match status" value="2"/>
</dbReference>
<protein>
    <recommendedName>
        <fullName evidence="9">ZZ-type domain-containing protein</fullName>
    </recommendedName>
</protein>
<accession>A0AAV2QB44</accession>
<dbReference type="GO" id="GO:0035973">
    <property type="term" value="P:aggrephagy"/>
    <property type="evidence" value="ECO:0007669"/>
    <property type="project" value="TreeGrafter"/>
</dbReference>
<dbReference type="PANTHER" id="PTHR15090">
    <property type="entry name" value="SEQUESTOSOME 1-RELATED"/>
    <property type="match status" value="1"/>
</dbReference>
<dbReference type="Gene3D" id="3.30.60.90">
    <property type="match status" value="2"/>
</dbReference>
<dbReference type="PROSITE" id="PS51140">
    <property type="entry name" value="CUE"/>
    <property type="match status" value="1"/>
</dbReference>
<evidence type="ECO:0000313" key="8">
    <source>
        <dbReference type="Proteomes" id="UP001497623"/>
    </source>
</evidence>
<dbReference type="Gene3D" id="1.10.8.10">
    <property type="entry name" value="DNA helicase RuvA subunit, C-terminal domain"/>
    <property type="match status" value="1"/>
</dbReference>
<evidence type="ECO:0000313" key="7">
    <source>
        <dbReference type="EMBL" id="CAL4077302.1"/>
    </source>
</evidence>
<dbReference type="AlphaFoldDB" id="A0AAV2QB44"/>
<dbReference type="GO" id="GO:0016235">
    <property type="term" value="C:aggresome"/>
    <property type="evidence" value="ECO:0007669"/>
    <property type="project" value="TreeGrafter"/>
</dbReference>